<dbReference type="GO" id="GO:0005886">
    <property type="term" value="C:plasma membrane"/>
    <property type="evidence" value="ECO:0007669"/>
    <property type="project" value="TreeGrafter"/>
</dbReference>
<keyword evidence="8" id="KW-1185">Reference proteome</keyword>
<dbReference type="GO" id="GO:0022857">
    <property type="term" value="F:transmembrane transporter activity"/>
    <property type="evidence" value="ECO:0007669"/>
    <property type="project" value="InterPro"/>
</dbReference>
<dbReference type="AlphaFoldDB" id="A0A9W9B8X3"/>
<dbReference type="EMBL" id="JAOPEN010000005">
    <property type="protein sequence ID" value="KAJ4856884.1"/>
    <property type="molecule type" value="Genomic_DNA"/>
</dbReference>
<evidence type="ECO:0000256" key="2">
    <source>
        <dbReference type="ARBA" id="ARBA00022692"/>
    </source>
</evidence>
<feature type="transmembrane region" description="Helical" evidence="5">
    <location>
        <begin position="128"/>
        <end position="146"/>
    </location>
</feature>
<dbReference type="Pfam" id="PF07690">
    <property type="entry name" value="MFS_1"/>
    <property type="match status" value="1"/>
</dbReference>
<dbReference type="PROSITE" id="PS50850">
    <property type="entry name" value="MFS"/>
    <property type="match status" value="1"/>
</dbReference>
<dbReference type="InterPro" id="IPR036259">
    <property type="entry name" value="MFS_trans_sf"/>
</dbReference>
<evidence type="ECO:0000256" key="1">
    <source>
        <dbReference type="ARBA" id="ARBA00004141"/>
    </source>
</evidence>
<comment type="subcellular location">
    <subcellularLocation>
        <location evidence="1">Membrane</location>
        <topology evidence="1">Multi-pass membrane protein</topology>
    </subcellularLocation>
</comment>
<dbReference type="InterPro" id="IPR011701">
    <property type="entry name" value="MFS"/>
</dbReference>
<name>A0A9W9B8X3_9HYPO</name>
<evidence type="ECO:0000259" key="6">
    <source>
        <dbReference type="PROSITE" id="PS50850"/>
    </source>
</evidence>
<dbReference type="RefSeq" id="XP_056025940.1">
    <property type="nucleotide sequence ID" value="XM_056174991.1"/>
</dbReference>
<evidence type="ECO:0000256" key="4">
    <source>
        <dbReference type="ARBA" id="ARBA00023136"/>
    </source>
</evidence>
<dbReference type="GeneID" id="80869679"/>
<accession>A0A9W9B8X3</accession>
<feature type="domain" description="Major facilitator superfamily (MFS) profile" evidence="6">
    <location>
        <begin position="62"/>
        <end position="217"/>
    </location>
</feature>
<gene>
    <name evidence="7" type="ORF">T069G_07781</name>
</gene>
<protein>
    <submittedName>
        <fullName evidence="7">Major facilitator superfamily domain-containing protein</fullName>
    </submittedName>
</protein>
<dbReference type="SUPFAM" id="SSF103473">
    <property type="entry name" value="MFS general substrate transporter"/>
    <property type="match status" value="1"/>
</dbReference>
<proteinExistence type="predicted"/>
<evidence type="ECO:0000313" key="8">
    <source>
        <dbReference type="Proteomes" id="UP001140511"/>
    </source>
</evidence>
<dbReference type="PANTHER" id="PTHR23501">
    <property type="entry name" value="MAJOR FACILITATOR SUPERFAMILY"/>
    <property type="match status" value="1"/>
</dbReference>
<feature type="transmembrane region" description="Helical" evidence="5">
    <location>
        <begin position="186"/>
        <end position="208"/>
    </location>
</feature>
<feature type="transmembrane region" description="Helical" evidence="5">
    <location>
        <begin position="57"/>
        <end position="75"/>
    </location>
</feature>
<evidence type="ECO:0000313" key="7">
    <source>
        <dbReference type="EMBL" id="KAJ4856884.1"/>
    </source>
</evidence>
<evidence type="ECO:0000256" key="5">
    <source>
        <dbReference type="SAM" id="Phobius"/>
    </source>
</evidence>
<feature type="transmembrane region" description="Helical" evidence="5">
    <location>
        <begin position="95"/>
        <end position="116"/>
    </location>
</feature>
<sequence length="217" mass="22965">MIRSSDTQPQIELSSIYQDGANGAINNTEKISANVHAANELADEEGSIAERGEKRPLNFYLAFLAINIVVFIFSLDSTGLSVAIPSIAEQLHGTTLQSFWAGIAFLLATVVTQPLYTSLSDIYGRKGLFQIAFFFFAVGSIVFGLAPNMPAIIIGRLLQGLGGGGLDVLGEIIVTDMTVLKERPTFLGIMAIPTAVGSILGPSLGATLCQAVSPFNI</sequence>
<comment type="caution">
    <text evidence="7">The sequence shown here is derived from an EMBL/GenBank/DDBJ whole genome shotgun (WGS) entry which is preliminary data.</text>
</comment>
<organism evidence="7 8">
    <name type="scientific">Trichoderma breve</name>
    <dbReference type="NCBI Taxonomy" id="2034170"/>
    <lineage>
        <taxon>Eukaryota</taxon>
        <taxon>Fungi</taxon>
        <taxon>Dikarya</taxon>
        <taxon>Ascomycota</taxon>
        <taxon>Pezizomycotina</taxon>
        <taxon>Sordariomycetes</taxon>
        <taxon>Hypocreomycetidae</taxon>
        <taxon>Hypocreales</taxon>
        <taxon>Hypocreaceae</taxon>
        <taxon>Trichoderma</taxon>
    </lineage>
</organism>
<keyword evidence="4 5" id="KW-0472">Membrane</keyword>
<keyword evidence="3 5" id="KW-1133">Transmembrane helix</keyword>
<dbReference type="Proteomes" id="UP001140511">
    <property type="component" value="Unassembled WGS sequence"/>
</dbReference>
<dbReference type="Gene3D" id="1.20.1720.10">
    <property type="entry name" value="Multidrug resistance protein D"/>
    <property type="match status" value="1"/>
</dbReference>
<dbReference type="PANTHER" id="PTHR23501:SF156">
    <property type="entry name" value="TRANSPORTER, PUTATIVE-RELATED"/>
    <property type="match status" value="1"/>
</dbReference>
<keyword evidence="2 5" id="KW-0812">Transmembrane</keyword>
<evidence type="ECO:0000256" key="3">
    <source>
        <dbReference type="ARBA" id="ARBA00022989"/>
    </source>
</evidence>
<reference evidence="7" key="1">
    <citation type="submission" date="2022-09" db="EMBL/GenBank/DDBJ databases">
        <title>Chromosome-level assembly of Trichoderma breve T069, a fungus used in development of biopesticide product.</title>
        <authorList>
            <person name="Lin R."/>
            <person name="Liu T."/>
        </authorList>
    </citation>
    <scope>NUCLEOTIDE SEQUENCE</scope>
    <source>
        <strain evidence="7">T069</strain>
    </source>
</reference>
<dbReference type="PRINTS" id="PR01036">
    <property type="entry name" value="TCRTETB"/>
</dbReference>
<dbReference type="InterPro" id="IPR020846">
    <property type="entry name" value="MFS_dom"/>
</dbReference>